<dbReference type="AlphaFoldDB" id="I7J6H9"/>
<dbReference type="GO" id="GO:0006508">
    <property type="term" value="P:proteolysis"/>
    <property type="evidence" value="ECO:0007669"/>
    <property type="project" value="UniProtKB-KW"/>
</dbReference>
<dbReference type="Gene3D" id="3.30.1390.10">
    <property type="match status" value="1"/>
</dbReference>
<dbReference type="VEuPathDB" id="PiroplasmaDB:BMR1_02g03245"/>
<keyword evidence="3" id="KW-0645">Protease</keyword>
<evidence type="ECO:0000313" key="4">
    <source>
        <dbReference type="Proteomes" id="UP000002899"/>
    </source>
</evidence>
<dbReference type="EMBL" id="FO082872">
    <property type="protein sequence ID" value="CCF73802.1"/>
    <property type="molecule type" value="Genomic_DNA"/>
</dbReference>
<name>I7J6H9_BABMR</name>
<feature type="domain" description="Adaptor protein ClpS core" evidence="2">
    <location>
        <begin position="73"/>
        <end position="122"/>
    </location>
</feature>
<dbReference type="InterPro" id="IPR014719">
    <property type="entry name" value="Ribosomal_bL12_C/ClpS-like"/>
</dbReference>
<reference evidence="3 4" key="2">
    <citation type="journal article" date="2013" name="PLoS ONE">
        <title>Whole genome mapping and re-organization of the nuclear and mitochondrial genomes of Babesia microti isolates.</title>
        <authorList>
            <person name="Cornillot E."/>
            <person name="Dassouli A."/>
            <person name="Garg A."/>
            <person name="Pachikara N."/>
            <person name="Randazzo S."/>
            <person name="Depoix D."/>
            <person name="Carcy B."/>
            <person name="Delbecq S."/>
            <person name="Frutos R."/>
            <person name="Silva J.C."/>
            <person name="Sutton R."/>
            <person name="Krause P.J."/>
            <person name="Mamoun C.B."/>
        </authorList>
    </citation>
    <scope>NUCLEOTIDE SEQUENCE [LARGE SCALE GENOMIC DNA]</scope>
    <source>
        <strain evidence="3 4">RI</strain>
    </source>
</reference>
<dbReference type="SUPFAM" id="SSF54736">
    <property type="entry name" value="ClpS-like"/>
    <property type="match status" value="1"/>
</dbReference>
<dbReference type="Pfam" id="PF02617">
    <property type="entry name" value="ClpS"/>
    <property type="match status" value="1"/>
</dbReference>
<dbReference type="OMA" id="WRDRANM"/>
<organism evidence="3 4">
    <name type="scientific">Babesia microti (strain RI)</name>
    <dbReference type="NCBI Taxonomy" id="1133968"/>
    <lineage>
        <taxon>Eukaryota</taxon>
        <taxon>Sar</taxon>
        <taxon>Alveolata</taxon>
        <taxon>Apicomplexa</taxon>
        <taxon>Aconoidasida</taxon>
        <taxon>Piroplasmida</taxon>
        <taxon>Babesiidae</taxon>
        <taxon>Babesia</taxon>
    </lineage>
</organism>
<sequence length="132" mass="14822">MGVKRLVSSLPQMEPMPKRSLEVEKGDSTKQQVHSDFLVHKLRETAASIREQTKASESNKEEREKETTSWLALAQCIPHLSLAKAHTITVQAHSDGQATVLATWRDRANMYCESLQRHGLTVSTMHTNQNGN</sequence>
<feature type="region of interest" description="Disordered" evidence="1">
    <location>
        <begin position="1"/>
        <end position="32"/>
    </location>
</feature>
<dbReference type="GO" id="GO:0008233">
    <property type="term" value="F:peptidase activity"/>
    <property type="evidence" value="ECO:0007669"/>
    <property type="project" value="UniProtKB-KW"/>
</dbReference>
<proteinExistence type="predicted"/>
<feature type="compositionally biased region" description="Basic and acidic residues" evidence="1">
    <location>
        <begin position="16"/>
        <end position="28"/>
    </location>
</feature>
<reference evidence="3 4" key="3">
    <citation type="journal article" date="2016" name="Sci. Rep.">
        <title>Genome-wide diversity and gene expression profiling of Babesia microti isolates identify polymorphic genes that mediate host-pathogen interactions.</title>
        <authorList>
            <person name="Silva J.C."/>
            <person name="Cornillot E."/>
            <person name="McCracken C."/>
            <person name="Usmani-Brown S."/>
            <person name="Dwivedi A."/>
            <person name="Ifeonu O.O."/>
            <person name="Crabtree J."/>
            <person name="Gotia H.T."/>
            <person name="Virji A.Z."/>
            <person name="Reynes C."/>
            <person name="Colinge J."/>
            <person name="Kumar V."/>
            <person name="Lawres L."/>
            <person name="Pazzi J.E."/>
            <person name="Pablo J.V."/>
            <person name="Hung C."/>
            <person name="Brancato J."/>
            <person name="Kumari P."/>
            <person name="Orvis J."/>
            <person name="Tretina K."/>
            <person name="Chibucos M."/>
            <person name="Ott S."/>
            <person name="Sadzewicz L."/>
            <person name="Sengamalay N."/>
            <person name="Shetty A.C."/>
            <person name="Su Q."/>
            <person name="Tallon L."/>
            <person name="Fraser C.M."/>
            <person name="Frutos R."/>
            <person name="Molina D.M."/>
            <person name="Krause P.J."/>
            <person name="Ben Mamoun C."/>
        </authorList>
    </citation>
    <scope>NUCLEOTIDE SEQUENCE [LARGE SCALE GENOMIC DNA]</scope>
    <source>
        <strain evidence="3 4">RI</strain>
    </source>
</reference>
<keyword evidence="3" id="KW-0378">Hydrolase</keyword>
<evidence type="ECO:0000256" key="1">
    <source>
        <dbReference type="SAM" id="MobiDB-lite"/>
    </source>
</evidence>
<keyword evidence="4" id="KW-1185">Reference proteome</keyword>
<accession>I7J6H9</accession>
<dbReference type="KEGG" id="bmic:BMR1_02g03245"/>
<evidence type="ECO:0000313" key="3">
    <source>
        <dbReference type="EMBL" id="CCF73802.1"/>
    </source>
</evidence>
<dbReference type="GO" id="GO:0030163">
    <property type="term" value="P:protein catabolic process"/>
    <property type="evidence" value="ECO:0007669"/>
    <property type="project" value="InterPro"/>
</dbReference>
<reference evidence="3 4" key="1">
    <citation type="journal article" date="2012" name="Nucleic Acids Res.">
        <title>Sequencing of the smallest Apicomplexan genome from the human pathogen Babesia microti.</title>
        <authorList>
            <person name="Cornillot E."/>
            <person name="Hadj-Kaddour K."/>
            <person name="Dassouli A."/>
            <person name="Noel B."/>
            <person name="Ranwez V."/>
            <person name="Vacherie B."/>
            <person name="Augagneur Y."/>
            <person name="Bres V."/>
            <person name="Duclos A."/>
            <person name="Randazzo S."/>
            <person name="Carcy B."/>
            <person name="Debierre-Grockiego F."/>
            <person name="Delbecq S."/>
            <person name="Moubri-Menage K."/>
            <person name="Shams-Eldin H."/>
            <person name="Usmani-Brown S."/>
            <person name="Bringaud F."/>
            <person name="Wincker P."/>
            <person name="Vivares C.P."/>
            <person name="Schwarz R.T."/>
            <person name="Schetters T.P."/>
            <person name="Krause P.J."/>
            <person name="Gorenflot A."/>
            <person name="Berry V."/>
            <person name="Barbe V."/>
            <person name="Ben Mamoun C."/>
        </authorList>
    </citation>
    <scope>NUCLEOTIDE SEQUENCE [LARGE SCALE GENOMIC DNA]</scope>
    <source>
        <strain evidence="3 4">RI</strain>
    </source>
</reference>
<evidence type="ECO:0000259" key="2">
    <source>
        <dbReference type="Pfam" id="PF02617"/>
    </source>
</evidence>
<dbReference type="Proteomes" id="UP000002899">
    <property type="component" value="Chromosome II"/>
</dbReference>
<dbReference type="GeneID" id="24424432"/>
<dbReference type="OrthoDB" id="5144at2759"/>
<protein>
    <submittedName>
        <fullName evidence="3">ATP-dependent Clp protease adaptor protein ClpS, putative</fullName>
    </submittedName>
</protein>
<dbReference type="InterPro" id="IPR003769">
    <property type="entry name" value="ClpS_core"/>
</dbReference>
<dbReference type="RefSeq" id="XP_012648411.1">
    <property type="nucleotide sequence ID" value="XM_012792957.1"/>
</dbReference>